<dbReference type="RefSeq" id="WP_135291037.1">
    <property type="nucleotide sequence ID" value="NZ_QUZU01000031.1"/>
</dbReference>
<proteinExistence type="predicted"/>
<protein>
    <submittedName>
        <fullName evidence="1">Uncharacterized protein</fullName>
    </submittedName>
</protein>
<evidence type="ECO:0000313" key="1">
    <source>
        <dbReference type="EMBL" id="TFY86584.1"/>
    </source>
</evidence>
<dbReference type="Proteomes" id="UP000297391">
    <property type="component" value="Unassembled WGS sequence"/>
</dbReference>
<gene>
    <name evidence="1" type="ORF">DYL59_21855</name>
</gene>
<dbReference type="EMBL" id="QUZU01000031">
    <property type="protein sequence ID" value="TFY86584.1"/>
    <property type="molecule type" value="Genomic_DNA"/>
</dbReference>
<sequence>MEKVSLGRQELELLASDLVSFSGLDMSSFSMVFLAQTLQMHFRRTINVHRMMDEVRYLEGVKGRTNTKKSSAFNRDPLKGLMKTHFTDAKFIVKNIGVHFGVDNGGGKKLDKLIRDAVERNTSGWVDDEFASYIAHGMTIGAYEERAAKQKITGEWIVFQEYGGKKYYLTLAAHSEGDEVIYGRVLDCYEMDFPFLRASD</sequence>
<organism evidence="1 2">
    <name type="scientific">Pseudomonas kairouanensis</name>
    <dbReference type="NCBI Taxonomy" id="2293832"/>
    <lineage>
        <taxon>Bacteria</taxon>
        <taxon>Pseudomonadati</taxon>
        <taxon>Pseudomonadota</taxon>
        <taxon>Gammaproteobacteria</taxon>
        <taxon>Pseudomonadales</taxon>
        <taxon>Pseudomonadaceae</taxon>
        <taxon>Pseudomonas</taxon>
    </lineage>
</organism>
<keyword evidence="2" id="KW-1185">Reference proteome</keyword>
<comment type="caution">
    <text evidence="1">The sequence shown here is derived from an EMBL/GenBank/DDBJ whole genome shotgun (WGS) entry which is preliminary data.</text>
</comment>
<name>A0A4Z0AK28_9PSED</name>
<reference evidence="1 2" key="1">
    <citation type="journal article" date="2019" name="Syst. Appl. Microbiol.">
        <title>New species of pathogenic Pseudomonas isolated from citrus in Tunisia: Proposal of Pseudomonas kairouanensis sp. nov. and Pseudomonas nabeulensis sp. nov.</title>
        <authorList>
            <person name="Oueslati M."/>
            <person name="Mulet M."/>
            <person name="Gomila M."/>
            <person name="Berge O."/>
            <person name="Hajlaoui M.R."/>
            <person name="Lalucat J."/>
            <person name="Sadfi-Zouaoui N."/>
            <person name="Garcia-Valdes E."/>
        </authorList>
    </citation>
    <scope>NUCLEOTIDE SEQUENCE [LARGE SCALE GENOMIC DNA]</scope>
    <source>
        <strain evidence="1 2">KC12</strain>
    </source>
</reference>
<evidence type="ECO:0000313" key="2">
    <source>
        <dbReference type="Proteomes" id="UP000297391"/>
    </source>
</evidence>
<accession>A0A4Z0AK28</accession>
<dbReference type="AlphaFoldDB" id="A0A4Z0AK28"/>
<dbReference type="OrthoDB" id="8778623at2"/>